<dbReference type="AlphaFoldDB" id="A0A5C3QTC0"/>
<feature type="compositionally biased region" description="Low complexity" evidence="1">
    <location>
        <begin position="524"/>
        <end position="536"/>
    </location>
</feature>
<dbReference type="EMBL" id="ML178819">
    <property type="protein sequence ID" value="TFL03771.1"/>
    <property type="molecule type" value="Genomic_DNA"/>
</dbReference>
<feature type="compositionally biased region" description="Low complexity" evidence="1">
    <location>
        <begin position="378"/>
        <end position="389"/>
    </location>
</feature>
<feature type="region of interest" description="Disordered" evidence="1">
    <location>
        <begin position="226"/>
        <end position="262"/>
    </location>
</feature>
<name>A0A5C3QTC0_9AGAR</name>
<feature type="compositionally biased region" description="Low complexity" evidence="1">
    <location>
        <begin position="348"/>
        <end position="358"/>
    </location>
</feature>
<feature type="region of interest" description="Disordered" evidence="1">
    <location>
        <begin position="1"/>
        <end position="65"/>
    </location>
</feature>
<feature type="compositionally biased region" description="Polar residues" evidence="1">
    <location>
        <begin position="229"/>
        <end position="241"/>
    </location>
</feature>
<keyword evidence="3" id="KW-1185">Reference proteome</keyword>
<reference evidence="2 3" key="1">
    <citation type="journal article" date="2019" name="Nat. Ecol. Evol.">
        <title>Megaphylogeny resolves global patterns of mushroom evolution.</title>
        <authorList>
            <person name="Varga T."/>
            <person name="Krizsan K."/>
            <person name="Foldi C."/>
            <person name="Dima B."/>
            <person name="Sanchez-Garcia M."/>
            <person name="Sanchez-Ramirez S."/>
            <person name="Szollosi G.J."/>
            <person name="Szarkandi J.G."/>
            <person name="Papp V."/>
            <person name="Albert L."/>
            <person name="Andreopoulos W."/>
            <person name="Angelini C."/>
            <person name="Antonin V."/>
            <person name="Barry K.W."/>
            <person name="Bougher N.L."/>
            <person name="Buchanan P."/>
            <person name="Buyck B."/>
            <person name="Bense V."/>
            <person name="Catcheside P."/>
            <person name="Chovatia M."/>
            <person name="Cooper J."/>
            <person name="Damon W."/>
            <person name="Desjardin D."/>
            <person name="Finy P."/>
            <person name="Geml J."/>
            <person name="Haridas S."/>
            <person name="Hughes K."/>
            <person name="Justo A."/>
            <person name="Karasinski D."/>
            <person name="Kautmanova I."/>
            <person name="Kiss B."/>
            <person name="Kocsube S."/>
            <person name="Kotiranta H."/>
            <person name="LaButti K.M."/>
            <person name="Lechner B.E."/>
            <person name="Liimatainen K."/>
            <person name="Lipzen A."/>
            <person name="Lukacs Z."/>
            <person name="Mihaltcheva S."/>
            <person name="Morgado L.N."/>
            <person name="Niskanen T."/>
            <person name="Noordeloos M.E."/>
            <person name="Ohm R.A."/>
            <person name="Ortiz-Santana B."/>
            <person name="Ovrebo C."/>
            <person name="Racz N."/>
            <person name="Riley R."/>
            <person name="Savchenko A."/>
            <person name="Shiryaev A."/>
            <person name="Soop K."/>
            <person name="Spirin V."/>
            <person name="Szebenyi C."/>
            <person name="Tomsovsky M."/>
            <person name="Tulloss R.E."/>
            <person name="Uehling J."/>
            <person name="Grigoriev I.V."/>
            <person name="Vagvolgyi C."/>
            <person name="Papp T."/>
            <person name="Martin F.M."/>
            <person name="Miettinen O."/>
            <person name="Hibbett D.S."/>
            <person name="Nagy L.G."/>
        </authorList>
    </citation>
    <scope>NUCLEOTIDE SEQUENCE [LARGE SCALE GENOMIC DNA]</scope>
    <source>
        <strain evidence="2 3">CBS 309.79</strain>
    </source>
</reference>
<feature type="compositionally biased region" description="Polar residues" evidence="1">
    <location>
        <begin position="365"/>
        <end position="377"/>
    </location>
</feature>
<feature type="region of interest" description="Disordered" evidence="1">
    <location>
        <begin position="454"/>
        <end position="492"/>
    </location>
</feature>
<organism evidence="2 3">
    <name type="scientific">Pterulicium gracile</name>
    <dbReference type="NCBI Taxonomy" id="1884261"/>
    <lineage>
        <taxon>Eukaryota</taxon>
        <taxon>Fungi</taxon>
        <taxon>Dikarya</taxon>
        <taxon>Basidiomycota</taxon>
        <taxon>Agaricomycotina</taxon>
        <taxon>Agaricomycetes</taxon>
        <taxon>Agaricomycetidae</taxon>
        <taxon>Agaricales</taxon>
        <taxon>Pleurotineae</taxon>
        <taxon>Pterulaceae</taxon>
        <taxon>Pterulicium</taxon>
    </lineage>
</organism>
<sequence>MTSTRCPPSRFSCDGDTSSVSSFTWLPPKIGGGTPEPSLRSVRRSRITNPFKRSSRQYSFTTSTDLSGRSSFQLERVQACSASVPDLTVLPASTKRPGMMQPSRLRDTNMASYAASTSKPKSIMRRLASISRLKGSPVGTSDSDAPPVPVTTLPSSRQEARRLVLPDGDVPQQRAPSFIPSRPAPKPKPSLTPADVVKREWEHTNKGAQALAAAAEFHRMQTFKFGGNASLSNPHTEQSRVAATRRPMQKRPPPLKLGPSNFAESTPTLLTHPPSPSNQSLAEFAASQLSAPPVMVAHSMPLSIQSSPGTEELLLFPLPPTPGRPRDHASLVPMPMTAPLLPHWGGVSSKPSLSKGSSMLDIRSPASSGTPTLSTCYSASASSASASSHSDQEDHYGVQAPRTAPLSRPTLNELAIPHEPHPDADKKKRRMSVSASLGNLRRSIVITLGSKQSAKRGSCAPQLAQVQGGPKPALSSKHFDASHLPPSPSLPVGLRQCPSYASMRTMPSMIQNHGGGDALRGRSRSPSRSPKSAVRACLDPEVRFSAGELEGVKRGTSKEETRRLSDREMAFF</sequence>
<feature type="region of interest" description="Disordered" evidence="1">
    <location>
        <begin position="348"/>
        <end position="436"/>
    </location>
</feature>
<evidence type="ECO:0000256" key="1">
    <source>
        <dbReference type="SAM" id="MobiDB-lite"/>
    </source>
</evidence>
<feature type="compositionally biased region" description="Basic and acidic residues" evidence="1">
    <location>
        <begin position="416"/>
        <end position="426"/>
    </location>
</feature>
<protein>
    <submittedName>
        <fullName evidence="2">Uncharacterized protein</fullName>
    </submittedName>
</protein>
<accession>A0A5C3QTC0</accession>
<proteinExistence type="predicted"/>
<gene>
    <name evidence="2" type="ORF">BDV98DRAFT_563024</name>
</gene>
<feature type="region of interest" description="Disordered" evidence="1">
    <location>
        <begin position="510"/>
        <end position="537"/>
    </location>
</feature>
<feature type="compositionally biased region" description="Polar residues" evidence="1">
    <location>
        <begin position="47"/>
        <end position="65"/>
    </location>
</feature>
<dbReference type="OrthoDB" id="3168445at2759"/>
<feature type="region of interest" description="Disordered" evidence="1">
    <location>
        <begin position="549"/>
        <end position="572"/>
    </location>
</feature>
<feature type="compositionally biased region" description="Basic and acidic residues" evidence="1">
    <location>
        <begin position="550"/>
        <end position="572"/>
    </location>
</feature>
<feature type="compositionally biased region" description="Polar residues" evidence="1">
    <location>
        <begin position="15"/>
        <end position="24"/>
    </location>
</feature>
<dbReference type="Proteomes" id="UP000305067">
    <property type="component" value="Unassembled WGS sequence"/>
</dbReference>
<evidence type="ECO:0000313" key="2">
    <source>
        <dbReference type="EMBL" id="TFL03771.1"/>
    </source>
</evidence>
<evidence type="ECO:0000313" key="3">
    <source>
        <dbReference type="Proteomes" id="UP000305067"/>
    </source>
</evidence>
<feature type="region of interest" description="Disordered" evidence="1">
    <location>
        <begin position="134"/>
        <end position="192"/>
    </location>
</feature>